<dbReference type="InterPro" id="IPR036388">
    <property type="entry name" value="WH-like_DNA-bd_sf"/>
</dbReference>
<keyword evidence="6" id="KW-1185">Reference proteome</keyword>
<sequence>MTRSARDTVHDSASAPVTLDAARLAAVISPLRRALLSATRASAELPELPEAQIDVLRTLPRGTAKGPAEIAAQLRLGRPTISNLLGAMESDGLVERGADPVDGRRVLVTASPRALDLFERFDSSSSRLVAEAVSRLGDAERSALSEALPALERLCAVLTGADDSASTPTSTETP</sequence>
<dbReference type="SMART" id="SM00347">
    <property type="entry name" value="HTH_MARR"/>
    <property type="match status" value="1"/>
</dbReference>
<dbReference type="AlphaFoldDB" id="A0AAW8F3Y5"/>
<dbReference type="InterPro" id="IPR023187">
    <property type="entry name" value="Tscrpt_reg_MarR-type_CS"/>
</dbReference>
<dbReference type="PROSITE" id="PS50995">
    <property type="entry name" value="HTH_MARR_2"/>
    <property type="match status" value="1"/>
</dbReference>
<proteinExistence type="predicted"/>
<gene>
    <name evidence="5" type="ORF">QFZ53_003785</name>
</gene>
<dbReference type="PANTHER" id="PTHR39515:SF2">
    <property type="entry name" value="HTH-TYPE TRANSCRIPTIONAL REGULATOR RV0880"/>
    <property type="match status" value="1"/>
</dbReference>
<comment type="caution">
    <text evidence="5">The sequence shown here is derived from an EMBL/GenBank/DDBJ whole genome shotgun (WGS) entry which is preliminary data.</text>
</comment>
<accession>A0AAW8F3Y5</accession>
<keyword evidence="2 5" id="KW-0238">DNA-binding</keyword>
<dbReference type="SUPFAM" id="SSF46785">
    <property type="entry name" value="Winged helix' DNA-binding domain"/>
    <property type="match status" value="1"/>
</dbReference>
<evidence type="ECO:0000259" key="4">
    <source>
        <dbReference type="PROSITE" id="PS50995"/>
    </source>
</evidence>
<feature type="domain" description="HTH marR-type" evidence="4">
    <location>
        <begin position="21"/>
        <end position="153"/>
    </location>
</feature>
<dbReference type="InterPro" id="IPR052526">
    <property type="entry name" value="HTH-type_Bedaq_tolerance"/>
</dbReference>
<dbReference type="InterPro" id="IPR000835">
    <property type="entry name" value="HTH_MarR-typ"/>
</dbReference>
<evidence type="ECO:0000313" key="5">
    <source>
        <dbReference type="EMBL" id="MDQ0649589.1"/>
    </source>
</evidence>
<dbReference type="PANTHER" id="PTHR39515">
    <property type="entry name" value="CONSERVED PROTEIN"/>
    <property type="match status" value="1"/>
</dbReference>
<evidence type="ECO:0000256" key="2">
    <source>
        <dbReference type="ARBA" id="ARBA00023125"/>
    </source>
</evidence>
<name>A0AAW8F3Y5_9MICO</name>
<protein>
    <submittedName>
        <fullName evidence="5">DNA-binding MarR family transcriptional regulator</fullName>
    </submittedName>
</protein>
<dbReference type="Gene3D" id="1.10.10.10">
    <property type="entry name" value="Winged helix-like DNA-binding domain superfamily/Winged helix DNA-binding domain"/>
    <property type="match status" value="1"/>
</dbReference>
<evidence type="ECO:0000313" key="6">
    <source>
        <dbReference type="Proteomes" id="UP001244427"/>
    </source>
</evidence>
<evidence type="ECO:0000256" key="3">
    <source>
        <dbReference type="ARBA" id="ARBA00023163"/>
    </source>
</evidence>
<dbReference type="PROSITE" id="PS01117">
    <property type="entry name" value="HTH_MARR_1"/>
    <property type="match status" value="1"/>
</dbReference>
<evidence type="ECO:0000256" key="1">
    <source>
        <dbReference type="ARBA" id="ARBA00023015"/>
    </source>
</evidence>
<dbReference type="InterPro" id="IPR036390">
    <property type="entry name" value="WH_DNA-bd_sf"/>
</dbReference>
<keyword evidence="3" id="KW-0804">Transcription</keyword>
<dbReference type="GO" id="GO:0003677">
    <property type="term" value="F:DNA binding"/>
    <property type="evidence" value="ECO:0007669"/>
    <property type="project" value="UniProtKB-KW"/>
</dbReference>
<keyword evidence="1" id="KW-0805">Transcription regulation</keyword>
<dbReference type="GO" id="GO:0003700">
    <property type="term" value="F:DNA-binding transcription factor activity"/>
    <property type="evidence" value="ECO:0007669"/>
    <property type="project" value="InterPro"/>
</dbReference>
<dbReference type="Pfam" id="PF12802">
    <property type="entry name" value="MarR_2"/>
    <property type="match status" value="1"/>
</dbReference>
<reference evidence="5 6" key="1">
    <citation type="submission" date="2023-07" db="EMBL/GenBank/DDBJ databases">
        <title>Comparative genomics of wheat-associated soil bacteria to identify genetic determinants of phenazine resistance.</title>
        <authorList>
            <person name="Mouncey N."/>
        </authorList>
    </citation>
    <scope>NUCLEOTIDE SEQUENCE [LARGE SCALE GENOMIC DNA]</scope>
    <source>
        <strain evidence="5 6">W4I9-1</strain>
    </source>
</reference>
<dbReference type="EMBL" id="JAUSXV010000001">
    <property type="protein sequence ID" value="MDQ0649589.1"/>
    <property type="molecule type" value="Genomic_DNA"/>
</dbReference>
<organism evidence="5 6">
    <name type="scientific">Microbacterium natoriense</name>
    <dbReference type="NCBI Taxonomy" id="284570"/>
    <lineage>
        <taxon>Bacteria</taxon>
        <taxon>Bacillati</taxon>
        <taxon>Actinomycetota</taxon>
        <taxon>Actinomycetes</taxon>
        <taxon>Micrococcales</taxon>
        <taxon>Microbacteriaceae</taxon>
        <taxon>Microbacterium</taxon>
    </lineage>
</organism>
<dbReference type="Proteomes" id="UP001244427">
    <property type="component" value="Unassembled WGS sequence"/>
</dbReference>
<dbReference type="RefSeq" id="WP_307299038.1">
    <property type="nucleotide sequence ID" value="NZ_JAUSXV010000001.1"/>
</dbReference>